<dbReference type="Proteomes" id="UP001154240">
    <property type="component" value="Unassembled WGS sequence"/>
</dbReference>
<reference evidence="6" key="1">
    <citation type="journal article" date="2022" name="bioRxiv">
        <title>Thiovibrio frasassiensisgen. nov., sp. nov., an autotrophic, elemental sulfur disproportionating bacterium isolated from sulfidic karst sediment, and proposal of Thiovibrionaceae fam. nov.</title>
        <authorList>
            <person name="Aronson H."/>
            <person name="Thomas C."/>
            <person name="Bhattacharyya M."/>
            <person name="Eckstein S."/>
            <person name="Jensen S."/>
            <person name="Barco R."/>
            <person name="Macalady J."/>
            <person name="Amend J."/>
        </authorList>
    </citation>
    <scope>NUCLEOTIDE SEQUENCE</scope>
    <source>
        <strain evidence="6">RS19-109</strain>
    </source>
</reference>
<dbReference type="InterPro" id="IPR017896">
    <property type="entry name" value="4Fe4S_Fe-S-bd"/>
</dbReference>
<evidence type="ECO:0000313" key="6">
    <source>
        <dbReference type="EMBL" id="MDG4475205.1"/>
    </source>
</evidence>
<dbReference type="CDD" id="cd10551">
    <property type="entry name" value="PsrB"/>
    <property type="match status" value="1"/>
</dbReference>
<name>A0A9X4RL65_9BACT</name>
<protein>
    <submittedName>
        <fullName evidence="6">4Fe-4S dicluster domain-containing protein</fullName>
    </submittedName>
</protein>
<accession>A0A9X4RL65</accession>
<keyword evidence="1" id="KW-0004">4Fe-4S</keyword>
<dbReference type="Pfam" id="PF12797">
    <property type="entry name" value="Fer4_2"/>
    <property type="match status" value="1"/>
</dbReference>
<evidence type="ECO:0000256" key="3">
    <source>
        <dbReference type="ARBA" id="ARBA00023004"/>
    </source>
</evidence>
<dbReference type="PANTHER" id="PTHR43177">
    <property type="entry name" value="PROTEIN NRFC"/>
    <property type="match status" value="1"/>
</dbReference>
<dbReference type="InterPro" id="IPR017900">
    <property type="entry name" value="4Fe4S_Fe_S_CS"/>
</dbReference>
<dbReference type="GO" id="GO:0046872">
    <property type="term" value="F:metal ion binding"/>
    <property type="evidence" value="ECO:0007669"/>
    <property type="project" value="UniProtKB-KW"/>
</dbReference>
<feature type="domain" description="4Fe-4S ferredoxin-type" evidence="5">
    <location>
        <begin position="88"/>
        <end position="117"/>
    </location>
</feature>
<reference evidence="6" key="2">
    <citation type="submission" date="2022-10" db="EMBL/GenBank/DDBJ databases">
        <authorList>
            <person name="Aronson H.S."/>
        </authorList>
    </citation>
    <scope>NUCLEOTIDE SEQUENCE</scope>
    <source>
        <strain evidence="6">RS19-109</strain>
    </source>
</reference>
<keyword evidence="3" id="KW-0408">Iron</keyword>
<comment type="caution">
    <text evidence="6">The sequence shown here is derived from an EMBL/GenBank/DDBJ whole genome shotgun (WGS) entry which is preliminary data.</text>
</comment>
<dbReference type="PROSITE" id="PS51379">
    <property type="entry name" value="4FE4S_FER_2"/>
    <property type="match status" value="2"/>
</dbReference>
<evidence type="ECO:0000256" key="4">
    <source>
        <dbReference type="ARBA" id="ARBA00023014"/>
    </source>
</evidence>
<dbReference type="GO" id="GO:0051539">
    <property type="term" value="F:4 iron, 4 sulfur cluster binding"/>
    <property type="evidence" value="ECO:0007669"/>
    <property type="project" value="UniProtKB-KW"/>
</dbReference>
<sequence length="250" mass="27768">MTQYAMVIDLQKCVGCGACALACKTENNTAGRNFGQAHNWADFQNETSGKFPKTKYTARPVLCNHCANAPCVKACPVTPKAMYKTKDGITMHNDERCIGCRACQEACPYSKMEVKGGETSVISYNEDGKPYEPFYADKSEMIPGCTMSPAEMAAKTDNPPHRTKYDHPDYQDVRRSNITEKCIFCEHRVKKGELPNCVVACPAKARTFGDIQDKNSEVAQLVKKYKGTVLKPEKGTKPNVYYIRSFSAAK</sequence>
<dbReference type="Pfam" id="PF13247">
    <property type="entry name" value="Fer4_11"/>
    <property type="match status" value="2"/>
</dbReference>
<dbReference type="AlphaFoldDB" id="A0A9X4RL65"/>
<dbReference type="PANTHER" id="PTHR43177:SF3">
    <property type="entry name" value="PROTEIN NRFC HOMOLOG"/>
    <property type="match status" value="1"/>
</dbReference>
<dbReference type="RefSeq" id="WP_307632180.1">
    <property type="nucleotide sequence ID" value="NZ_JAPHEH010000001.1"/>
</dbReference>
<evidence type="ECO:0000259" key="5">
    <source>
        <dbReference type="PROSITE" id="PS51379"/>
    </source>
</evidence>
<dbReference type="Gene3D" id="3.30.70.20">
    <property type="match status" value="2"/>
</dbReference>
<keyword evidence="4" id="KW-0411">Iron-sulfur</keyword>
<evidence type="ECO:0000256" key="1">
    <source>
        <dbReference type="ARBA" id="ARBA00022485"/>
    </source>
</evidence>
<dbReference type="SUPFAM" id="SSF54862">
    <property type="entry name" value="4Fe-4S ferredoxins"/>
    <property type="match status" value="1"/>
</dbReference>
<dbReference type="EMBL" id="JAPHEH010000001">
    <property type="protein sequence ID" value="MDG4475205.1"/>
    <property type="molecule type" value="Genomic_DNA"/>
</dbReference>
<evidence type="ECO:0000313" key="7">
    <source>
        <dbReference type="Proteomes" id="UP001154240"/>
    </source>
</evidence>
<dbReference type="PROSITE" id="PS00198">
    <property type="entry name" value="4FE4S_FER_1"/>
    <property type="match status" value="1"/>
</dbReference>
<dbReference type="InterPro" id="IPR050954">
    <property type="entry name" value="ET_IronSulfur_Cluster-Binding"/>
</dbReference>
<organism evidence="6 7">
    <name type="scientific">Thiovibrio frasassiensis</name>
    <dbReference type="NCBI Taxonomy" id="2984131"/>
    <lineage>
        <taxon>Bacteria</taxon>
        <taxon>Pseudomonadati</taxon>
        <taxon>Thermodesulfobacteriota</taxon>
        <taxon>Desulfobulbia</taxon>
        <taxon>Desulfobulbales</taxon>
        <taxon>Thiovibrionaceae</taxon>
        <taxon>Thiovibrio</taxon>
    </lineage>
</organism>
<proteinExistence type="predicted"/>
<keyword evidence="2" id="KW-0479">Metal-binding</keyword>
<gene>
    <name evidence="6" type="ORF">OLX77_03405</name>
</gene>
<keyword evidence="7" id="KW-1185">Reference proteome</keyword>
<evidence type="ECO:0000256" key="2">
    <source>
        <dbReference type="ARBA" id="ARBA00022723"/>
    </source>
</evidence>
<feature type="domain" description="4Fe-4S ferredoxin-type" evidence="5">
    <location>
        <begin position="4"/>
        <end position="33"/>
    </location>
</feature>